<name>A0A8J4YJ32_CHIOP</name>
<gene>
    <name evidence="1" type="ORF">GWK47_003886</name>
</gene>
<evidence type="ECO:0000313" key="1">
    <source>
        <dbReference type="EMBL" id="KAG0727972.1"/>
    </source>
</evidence>
<dbReference type="PANTHER" id="PTHR33198">
    <property type="entry name" value="ANK_REP_REGION DOMAIN-CONTAINING PROTEIN-RELATED"/>
    <property type="match status" value="1"/>
</dbReference>
<sequence>MLDLQKLPQQKQLIQFRMAVSLDVQRILEHTLGIAPDISLTVTEVLDALQSHFKSQRNEALRSRELLCCKQADGESFSDFYVRLKNLAEEVDLCTGNAMTCTEIQLKMILLMGVRDEELIQRLISLDTGASLQDVVTCCRSFEATRHTASAIHSMASPCKSSGSKPATRQSSGSKLAAFVGGGREFAESEVPTYRGVMKRGILLQELSGIREGVDKRGYPVRDIAKDLTPMVLTQWKKSNAQFAPPVVVIDRSVTRRIDSFWKKVSEVVRDRATKAVKEFVEKNMT</sequence>
<keyword evidence="2" id="KW-1185">Reference proteome</keyword>
<reference evidence="1" key="1">
    <citation type="submission" date="2020-07" db="EMBL/GenBank/DDBJ databases">
        <title>The High-quality genome of the commercially important snow crab, Chionoecetes opilio.</title>
        <authorList>
            <person name="Jeong J.-H."/>
            <person name="Ryu S."/>
        </authorList>
    </citation>
    <scope>NUCLEOTIDE SEQUENCE</scope>
    <source>
        <strain evidence="1">MADBK_172401_WGS</strain>
        <tissue evidence="1">Digestive gland</tissue>
    </source>
</reference>
<protein>
    <submittedName>
        <fullName evidence="1">Uncharacterized protein</fullName>
    </submittedName>
</protein>
<dbReference type="EMBL" id="JACEEZ010002770">
    <property type="protein sequence ID" value="KAG0727972.1"/>
    <property type="molecule type" value="Genomic_DNA"/>
</dbReference>
<dbReference type="Proteomes" id="UP000770661">
    <property type="component" value="Unassembled WGS sequence"/>
</dbReference>
<evidence type="ECO:0000313" key="2">
    <source>
        <dbReference type="Proteomes" id="UP000770661"/>
    </source>
</evidence>
<accession>A0A8J4YJ32</accession>
<proteinExistence type="predicted"/>
<organism evidence="1 2">
    <name type="scientific">Chionoecetes opilio</name>
    <name type="common">Atlantic snow crab</name>
    <name type="synonym">Cancer opilio</name>
    <dbReference type="NCBI Taxonomy" id="41210"/>
    <lineage>
        <taxon>Eukaryota</taxon>
        <taxon>Metazoa</taxon>
        <taxon>Ecdysozoa</taxon>
        <taxon>Arthropoda</taxon>
        <taxon>Crustacea</taxon>
        <taxon>Multicrustacea</taxon>
        <taxon>Malacostraca</taxon>
        <taxon>Eumalacostraca</taxon>
        <taxon>Eucarida</taxon>
        <taxon>Decapoda</taxon>
        <taxon>Pleocyemata</taxon>
        <taxon>Brachyura</taxon>
        <taxon>Eubrachyura</taxon>
        <taxon>Majoidea</taxon>
        <taxon>Majidae</taxon>
        <taxon>Chionoecetes</taxon>
    </lineage>
</organism>
<dbReference type="PANTHER" id="PTHR33198:SF8">
    <property type="entry name" value="CCHC-TYPE DOMAIN-CONTAINING PROTEIN"/>
    <property type="match status" value="1"/>
</dbReference>
<dbReference type="AlphaFoldDB" id="A0A8J4YJ32"/>
<dbReference type="OrthoDB" id="8039770at2759"/>
<comment type="caution">
    <text evidence="1">The sequence shown here is derived from an EMBL/GenBank/DDBJ whole genome shotgun (WGS) entry which is preliminary data.</text>
</comment>